<dbReference type="Gene3D" id="1.10.10.10">
    <property type="entry name" value="Winged helix-like DNA-binding domain superfamily/Winged helix DNA-binding domain"/>
    <property type="match status" value="1"/>
</dbReference>
<dbReference type="RefSeq" id="WP_281817282.1">
    <property type="nucleotide sequence ID" value="NZ_BRLB01000011.1"/>
</dbReference>
<sequence length="229" mass="25926">MYDKEILSEKVANTIKKMIIDKKLKPGDKLANEIDLTNELNVSRSTVREAIKILVSTNILEVRRGKGTFVSENPGLYKDPLGVCFMDKKNLLKDLYESRLIIEPGICALAAIRATKGNILQLENSYINIKKEILNNIDHTETDIQFHNIIANSSQNPIINRILPIINEGIQEGYKETKDIRESGDTVLYHHGKILEAIKSRNPELARDCMTDHLSYGMEQIVVKLNALK</sequence>
<dbReference type="Pfam" id="PF07729">
    <property type="entry name" value="FCD"/>
    <property type="match status" value="1"/>
</dbReference>
<proteinExistence type="predicted"/>
<dbReference type="Gene3D" id="1.20.120.530">
    <property type="entry name" value="GntR ligand-binding domain-like"/>
    <property type="match status" value="1"/>
</dbReference>
<evidence type="ECO:0000313" key="5">
    <source>
        <dbReference type="EMBL" id="GKX30798.1"/>
    </source>
</evidence>
<keyword evidence="3" id="KW-0804">Transcription</keyword>
<dbReference type="InterPro" id="IPR008920">
    <property type="entry name" value="TF_FadR/GntR_C"/>
</dbReference>
<dbReference type="SMART" id="SM00895">
    <property type="entry name" value="FCD"/>
    <property type="match status" value="1"/>
</dbReference>
<dbReference type="PANTHER" id="PTHR43537">
    <property type="entry name" value="TRANSCRIPTIONAL REGULATOR, GNTR FAMILY"/>
    <property type="match status" value="1"/>
</dbReference>
<keyword evidence="1" id="KW-0805">Transcription regulation</keyword>
<accession>A0A9W6DGU3</accession>
<dbReference type="Proteomes" id="UP001144256">
    <property type="component" value="Unassembled WGS sequence"/>
</dbReference>
<dbReference type="SUPFAM" id="SSF46785">
    <property type="entry name" value="Winged helix' DNA-binding domain"/>
    <property type="match status" value="1"/>
</dbReference>
<dbReference type="GO" id="GO:0003677">
    <property type="term" value="F:DNA binding"/>
    <property type="evidence" value="ECO:0007669"/>
    <property type="project" value="UniProtKB-KW"/>
</dbReference>
<dbReference type="PROSITE" id="PS50949">
    <property type="entry name" value="HTH_GNTR"/>
    <property type="match status" value="1"/>
</dbReference>
<keyword evidence="2" id="KW-0238">DNA-binding</keyword>
<organism evidence="5 6">
    <name type="scientific">Vallitalea longa</name>
    <dbReference type="NCBI Taxonomy" id="2936439"/>
    <lineage>
        <taxon>Bacteria</taxon>
        <taxon>Bacillati</taxon>
        <taxon>Bacillota</taxon>
        <taxon>Clostridia</taxon>
        <taxon>Lachnospirales</taxon>
        <taxon>Vallitaleaceae</taxon>
        <taxon>Vallitalea</taxon>
    </lineage>
</organism>
<dbReference type="PANTHER" id="PTHR43537:SF5">
    <property type="entry name" value="UXU OPERON TRANSCRIPTIONAL REGULATOR"/>
    <property type="match status" value="1"/>
</dbReference>
<evidence type="ECO:0000256" key="2">
    <source>
        <dbReference type="ARBA" id="ARBA00023125"/>
    </source>
</evidence>
<dbReference type="Pfam" id="PF00392">
    <property type="entry name" value="GntR"/>
    <property type="match status" value="1"/>
</dbReference>
<name>A0A9W6DGU3_9FIRM</name>
<evidence type="ECO:0000259" key="4">
    <source>
        <dbReference type="PROSITE" id="PS50949"/>
    </source>
</evidence>
<dbReference type="SUPFAM" id="SSF48008">
    <property type="entry name" value="GntR ligand-binding domain-like"/>
    <property type="match status" value="1"/>
</dbReference>
<keyword evidence="6" id="KW-1185">Reference proteome</keyword>
<dbReference type="AlphaFoldDB" id="A0A9W6DGU3"/>
<dbReference type="InterPro" id="IPR011711">
    <property type="entry name" value="GntR_C"/>
</dbReference>
<evidence type="ECO:0000313" key="6">
    <source>
        <dbReference type="Proteomes" id="UP001144256"/>
    </source>
</evidence>
<evidence type="ECO:0000256" key="1">
    <source>
        <dbReference type="ARBA" id="ARBA00023015"/>
    </source>
</evidence>
<protein>
    <submittedName>
        <fullName evidence="5">GntR family transcriptional regulator</fullName>
    </submittedName>
</protein>
<feature type="domain" description="HTH gntR-type" evidence="4">
    <location>
        <begin position="5"/>
        <end position="73"/>
    </location>
</feature>
<dbReference type="EMBL" id="BRLB01000011">
    <property type="protein sequence ID" value="GKX30798.1"/>
    <property type="molecule type" value="Genomic_DNA"/>
</dbReference>
<reference evidence="5" key="1">
    <citation type="submission" date="2022-06" db="EMBL/GenBank/DDBJ databases">
        <title>Vallitalea longa sp. nov., an anaerobic bacterium isolated from marine sediment.</title>
        <authorList>
            <person name="Hirano S."/>
            <person name="Terahara T."/>
            <person name="Mori K."/>
            <person name="Hamada M."/>
            <person name="Matsumoto R."/>
            <person name="Kobayashi T."/>
        </authorList>
    </citation>
    <scope>NUCLEOTIDE SEQUENCE</scope>
    <source>
        <strain evidence="5">SH18-1</strain>
    </source>
</reference>
<dbReference type="CDD" id="cd07377">
    <property type="entry name" value="WHTH_GntR"/>
    <property type="match status" value="1"/>
</dbReference>
<dbReference type="InterPro" id="IPR036390">
    <property type="entry name" value="WH_DNA-bd_sf"/>
</dbReference>
<comment type="caution">
    <text evidence="5">The sequence shown here is derived from an EMBL/GenBank/DDBJ whole genome shotgun (WGS) entry which is preliminary data.</text>
</comment>
<dbReference type="InterPro" id="IPR000524">
    <property type="entry name" value="Tscrpt_reg_HTH_GntR"/>
</dbReference>
<gene>
    <name evidence="5" type="ORF">SH1V18_32780</name>
</gene>
<dbReference type="SMART" id="SM00345">
    <property type="entry name" value="HTH_GNTR"/>
    <property type="match status" value="1"/>
</dbReference>
<dbReference type="InterPro" id="IPR036388">
    <property type="entry name" value="WH-like_DNA-bd_sf"/>
</dbReference>
<evidence type="ECO:0000256" key="3">
    <source>
        <dbReference type="ARBA" id="ARBA00023163"/>
    </source>
</evidence>
<dbReference type="GO" id="GO:0003700">
    <property type="term" value="F:DNA-binding transcription factor activity"/>
    <property type="evidence" value="ECO:0007669"/>
    <property type="project" value="InterPro"/>
</dbReference>